<evidence type="ECO:0000256" key="1">
    <source>
        <dbReference type="SAM" id="MobiDB-lite"/>
    </source>
</evidence>
<proteinExistence type="predicted"/>
<dbReference type="EMBL" id="CP001964">
    <property type="protein sequence ID" value="ADG72980.1"/>
    <property type="molecule type" value="Genomic_DNA"/>
</dbReference>
<feature type="region of interest" description="Disordered" evidence="1">
    <location>
        <begin position="1"/>
        <end position="21"/>
    </location>
</feature>
<dbReference type="Proteomes" id="UP000000849">
    <property type="component" value="Chromosome"/>
</dbReference>
<keyword evidence="2" id="KW-0472">Membrane</keyword>
<dbReference type="SMART" id="SM00564">
    <property type="entry name" value="PQQ"/>
    <property type="match status" value="4"/>
</dbReference>
<dbReference type="KEGG" id="cfl:Cfla_0060"/>
<feature type="region of interest" description="Disordered" evidence="1">
    <location>
        <begin position="466"/>
        <end position="497"/>
    </location>
</feature>
<feature type="compositionally biased region" description="Basic residues" evidence="1">
    <location>
        <begin position="469"/>
        <end position="487"/>
    </location>
</feature>
<name>D5UFM1_CELFN</name>
<dbReference type="Pfam" id="PF13360">
    <property type="entry name" value="PQQ_2"/>
    <property type="match status" value="1"/>
</dbReference>
<sequence length="497" mass="50301">MLVELDDDPGTPAPQGRTGRARRRWPAALPLVVVLALVVAQLVADARERVRLAALADVPGVLAPLPEPPAVAWYLAGDATDDVLVDRDVLLEERVTDRGAMSLVAHAVATGDVRWSVPLADAPDAPEPGRYGLQCVRGPGDAVTCLVHDATDGDPTNAARPPGHAATAASVAVVEAGEVAARYPAGAGDEVAAAVGVVGDALVLAAPLDDGTAVWALDARTGDERWRVHAATGLGGGVLRWGATTRVVPVGDDAVGVLGAGTVLLDAADGATLASAGTLATVVGARQDGTALVVGSEGFTRLVGPAGEVRLDGVPVRVTVDDGSVPGLALTTGGGLRAWDARSGEQRWRTDAPAQGALLLGGLLHAHDGFRVATLDAGTGEVRWEATAPELFHDELALVTHLATDGRRLLVAGSSPTTARALLVALDPGDGLVTWRADLAALGAPSHVEVGGGALLGVGAQGNAVLAPRGRRPGHAGGRRTSQRASRRSSAARAGVR</sequence>
<dbReference type="STRING" id="446466.Cfla_0060"/>
<protein>
    <recommendedName>
        <fullName evidence="3">Pyrrolo-quinoline quinone repeat domain-containing protein</fullName>
    </recommendedName>
</protein>
<evidence type="ECO:0000259" key="3">
    <source>
        <dbReference type="Pfam" id="PF13360"/>
    </source>
</evidence>
<feature type="domain" description="Pyrrolo-quinoline quinone repeat" evidence="3">
    <location>
        <begin position="214"/>
        <end position="439"/>
    </location>
</feature>
<dbReference type="InterPro" id="IPR011047">
    <property type="entry name" value="Quinoprotein_ADH-like_sf"/>
</dbReference>
<dbReference type="InterPro" id="IPR018391">
    <property type="entry name" value="PQQ_b-propeller_rpt"/>
</dbReference>
<dbReference type="SUPFAM" id="SSF50998">
    <property type="entry name" value="Quinoprotein alcohol dehydrogenase-like"/>
    <property type="match status" value="1"/>
</dbReference>
<dbReference type="PANTHER" id="PTHR34512">
    <property type="entry name" value="CELL SURFACE PROTEIN"/>
    <property type="match status" value="1"/>
</dbReference>
<keyword evidence="5" id="KW-1185">Reference proteome</keyword>
<organism evidence="4 5">
    <name type="scientific">Cellulomonas flavigena (strain ATCC 482 / DSM 20109 / BCRC 11376 / JCM 18109 / NBRC 3775 / NCIMB 8073 / NRS 134)</name>
    <dbReference type="NCBI Taxonomy" id="446466"/>
    <lineage>
        <taxon>Bacteria</taxon>
        <taxon>Bacillati</taxon>
        <taxon>Actinomycetota</taxon>
        <taxon>Actinomycetes</taxon>
        <taxon>Micrococcales</taxon>
        <taxon>Cellulomonadaceae</taxon>
        <taxon>Cellulomonas</taxon>
    </lineage>
</organism>
<feature type="compositionally biased region" description="Low complexity" evidence="1">
    <location>
        <begin position="488"/>
        <end position="497"/>
    </location>
</feature>
<dbReference type="AlphaFoldDB" id="D5UFM1"/>
<gene>
    <name evidence="4" type="ordered locus">Cfla_0060</name>
</gene>
<accession>D5UFM1</accession>
<dbReference type="InterPro" id="IPR015943">
    <property type="entry name" value="WD40/YVTN_repeat-like_dom_sf"/>
</dbReference>
<keyword evidence="2" id="KW-0812">Transmembrane</keyword>
<evidence type="ECO:0000313" key="4">
    <source>
        <dbReference type="EMBL" id="ADG72980.1"/>
    </source>
</evidence>
<evidence type="ECO:0000313" key="5">
    <source>
        <dbReference type="Proteomes" id="UP000000849"/>
    </source>
</evidence>
<keyword evidence="2" id="KW-1133">Transmembrane helix</keyword>
<reference evidence="4 5" key="1">
    <citation type="journal article" date="2010" name="Stand. Genomic Sci.">
        <title>Complete genome sequence of Cellulomonas flavigena type strain (134).</title>
        <authorList>
            <person name="Abt B."/>
            <person name="Foster B."/>
            <person name="Lapidus A."/>
            <person name="Clum A."/>
            <person name="Sun H."/>
            <person name="Pukall R."/>
            <person name="Lucas S."/>
            <person name="Glavina Del Rio T."/>
            <person name="Nolan M."/>
            <person name="Tice H."/>
            <person name="Cheng J.F."/>
            <person name="Pitluck S."/>
            <person name="Liolios K."/>
            <person name="Ivanova N."/>
            <person name="Mavromatis K."/>
            <person name="Ovchinnikova G."/>
            <person name="Pati A."/>
            <person name="Goodwin L."/>
            <person name="Chen A."/>
            <person name="Palaniappan K."/>
            <person name="Land M."/>
            <person name="Hauser L."/>
            <person name="Chang Y.J."/>
            <person name="Jeffries C.D."/>
            <person name="Rohde M."/>
            <person name="Goker M."/>
            <person name="Woyke T."/>
            <person name="Bristow J."/>
            <person name="Eisen J.A."/>
            <person name="Markowitz V."/>
            <person name="Hugenholtz P."/>
            <person name="Kyrpides N.C."/>
            <person name="Klenk H.P."/>
        </authorList>
    </citation>
    <scope>NUCLEOTIDE SEQUENCE [LARGE SCALE GENOMIC DNA]</scope>
    <source>
        <strain evidence="5">ATCC 482 / DSM 20109 / BCRC 11376 / JCM 18109 / NBRC 3775 / NCIMB 8073 / NRS 134</strain>
    </source>
</reference>
<feature type="transmembrane region" description="Helical" evidence="2">
    <location>
        <begin position="25"/>
        <end position="44"/>
    </location>
</feature>
<dbReference type="eggNOG" id="COG1520">
    <property type="taxonomic scope" value="Bacteria"/>
</dbReference>
<dbReference type="InterPro" id="IPR002372">
    <property type="entry name" value="PQQ_rpt_dom"/>
</dbReference>
<dbReference type="Gene3D" id="2.130.10.10">
    <property type="entry name" value="YVTN repeat-like/Quinoprotein amine dehydrogenase"/>
    <property type="match status" value="1"/>
</dbReference>
<evidence type="ECO:0000256" key="2">
    <source>
        <dbReference type="SAM" id="Phobius"/>
    </source>
</evidence>
<dbReference type="HOGENOM" id="CLU_567061_0_0_11"/>
<dbReference type="PANTHER" id="PTHR34512:SF30">
    <property type="entry name" value="OUTER MEMBRANE PROTEIN ASSEMBLY FACTOR BAMB"/>
    <property type="match status" value="1"/>
</dbReference>